<evidence type="ECO:0000256" key="1">
    <source>
        <dbReference type="SAM" id="SignalP"/>
    </source>
</evidence>
<protein>
    <submittedName>
        <fullName evidence="3">Cytochrome b</fullName>
    </submittedName>
</protein>
<reference evidence="3" key="1">
    <citation type="submission" date="2020-12" db="UniProtKB">
        <authorList>
            <consortium name="WormBaseParasite"/>
        </authorList>
    </citation>
    <scope>IDENTIFICATION</scope>
    <source>
        <strain evidence="3">MHco3</strain>
    </source>
</reference>
<dbReference type="WBParaSite" id="HCON_00138225-00001">
    <property type="protein sequence ID" value="HCON_00138225-00001"/>
    <property type="gene ID" value="HCON_00138225"/>
</dbReference>
<dbReference type="Proteomes" id="UP000025227">
    <property type="component" value="Unplaced"/>
</dbReference>
<evidence type="ECO:0000313" key="2">
    <source>
        <dbReference type="Proteomes" id="UP000025227"/>
    </source>
</evidence>
<keyword evidence="2" id="KW-1185">Reference proteome</keyword>
<feature type="chain" id="PRO_5029655240" evidence="1">
    <location>
        <begin position="23"/>
        <end position="35"/>
    </location>
</feature>
<name>A0A7I4YVA5_HAECO</name>
<dbReference type="AlphaFoldDB" id="A0A7I4YVA5"/>
<accession>A0A7I4YVA5</accession>
<evidence type="ECO:0000313" key="3">
    <source>
        <dbReference type="WBParaSite" id="HCON_00138225-00001"/>
    </source>
</evidence>
<keyword evidence="1" id="KW-0732">Signal</keyword>
<sequence length="35" mass="4130">RTMRWWHIVLIVVLIMLSVAQARIQAFPTLPKVKN</sequence>
<organism evidence="2 3">
    <name type="scientific">Haemonchus contortus</name>
    <name type="common">Barber pole worm</name>
    <dbReference type="NCBI Taxonomy" id="6289"/>
    <lineage>
        <taxon>Eukaryota</taxon>
        <taxon>Metazoa</taxon>
        <taxon>Ecdysozoa</taxon>
        <taxon>Nematoda</taxon>
        <taxon>Chromadorea</taxon>
        <taxon>Rhabditida</taxon>
        <taxon>Rhabditina</taxon>
        <taxon>Rhabditomorpha</taxon>
        <taxon>Strongyloidea</taxon>
        <taxon>Trichostrongylidae</taxon>
        <taxon>Haemonchus</taxon>
    </lineage>
</organism>
<feature type="signal peptide" evidence="1">
    <location>
        <begin position="1"/>
        <end position="22"/>
    </location>
</feature>
<proteinExistence type="predicted"/>